<evidence type="ECO:0000256" key="9">
    <source>
        <dbReference type="ARBA" id="ARBA00023069"/>
    </source>
</evidence>
<reference evidence="19" key="2">
    <citation type="submission" date="2013-10" db="EMBL/GenBank/DDBJ databases">
        <authorList>
            <person name="Aslett M."/>
        </authorList>
    </citation>
    <scope>NUCLEOTIDE SEQUENCE [LARGE SCALE GENOMIC DNA]</scope>
    <source>
        <strain evidence="19">Houghton</strain>
    </source>
</reference>
<keyword evidence="4" id="KW-0677">Repeat</keyword>
<dbReference type="Pfam" id="PF18198">
    <property type="entry name" value="AAA_lid_11"/>
    <property type="match status" value="1"/>
</dbReference>
<dbReference type="Gene3D" id="1.10.8.720">
    <property type="entry name" value="Region D6 of dynein motor"/>
    <property type="match status" value="1"/>
</dbReference>
<keyword evidence="9" id="KW-0969">Cilium</keyword>
<evidence type="ECO:0000256" key="1">
    <source>
        <dbReference type="ARBA" id="ARBA00004430"/>
    </source>
</evidence>
<evidence type="ECO:0000313" key="19">
    <source>
        <dbReference type="EMBL" id="CDI73763.1"/>
    </source>
</evidence>
<dbReference type="InterPro" id="IPR043160">
    <property type="entry name" value="Dynein_C_barrel"/>
</dbReference>
<evidence type="ECO:0000256" key="7">
    <source>
        <dbReference type="ARBA" id="ARBA00023017"/>
    </source>
</evidence>
<dbReference type="PANTHER" id="PTHR22878">
    <property type="entry name" value="DYNEIN HEAVY CHAIN 6, AXONEMAL-LIKE-RELATED"/>
    <property type="match status" value="1"/>
</dbReference>
<keyword evidence="12" id="KW-0966">Cell projection</keyword>
<comment type="subcellular location">
    <subcellularLocation>
        <location evidence="1">Cytoplasm</location>
        <location evidence="1">Cytoskeleton</location>
        <location evidence="1">Cilium axoneme</location>
    </subcellularLocation>
</comment>
<accession>U6G389</accession>
<evidence type="ECO:0000256" key="11">
    <source>
        <dbReference type="ARBA" id="ARBA00023212"/>
    </source>
</evidence>
<dbReference type="Pfam" id="PF03028">
    <property type="entry name" value="Dynein_heavy"/>
    <property type="match status" value="1"/>
</dbReference>
<sequence length="1212" mass="136837">MCRPVVRSEKVAKLQQKMQEADEERQGVVAQATECQLKLDLAERLVNGLADENKRWNESMTELESSKMTVIGDYLLAAAFVSYAGAFSAPFRVGLIEGEWKADLVKQNIPFTPTVTPLEVLADEADIALWKNEGLPADRISIENAAIVNSCMRWPLLIDPQLQGTRWVKQRGHDSLITVSVNRDRWLTKITDAIRNGDVLLIENLSESIDPVLDPLVSRSVSRKGRTVYVKIGGEDVEFSSSFRLLLQTKLPNPHYKPEIAAQCTLVNFTVTPEGLEEQFLAMIVNAEQPELETSKQALTRKQNEFKVTLAQLEDKLLFELSNADPELILANTTLVESDKLLFELSNADPELILANTTLVESLEETKRTTKEIQEQQAMAKEREEQINRSREAYRSSANEASLLYFVLTRLRSINPMYQYSLDSFITFVYKAIDKTKPCETIQERCGELTTSIRTTIITWVGRGLFEKHKLAFLTMLTFELLRGGKLKDAFDSQLLDFLLRGPIKQVSENPLADWLPNKAWYAVQKLIELPGFDNFATNMQKDAPSRFKEWFQELQPEKVKLPLDWKALDTMPFRKLVVLRCLRPDRLITAISEYIRTMLPNGGLYLDGDSALSFYEILESSFEESTATTPIFFILSPGADPVKEVEALGRKLGYTPHFNLHNGQDVVAMQKLDLAHKEGHWVLLQNIHLMPRWTVELEKKLDAFSSEGPHPNFRCFLSSELCDYIPVGILDRSIKLTNEPPQGLQANLKRAFACFPKDDFDEKDQKVKAIIFGLCFFHAVLLERKRFGPRGWNMNYPFSMGDLRDSAMVLLNYMEQQQGGSKVPWDDLKYIFGEIMYGGHIIDPRDRLDRLLDEAELFPFCEQHEGVSYKTPPAQSYERYMECVASMPPETPLAFGLHPNTEIGYRTQQCEDLFKTLLESEGASAGGTSSKGGGEADGEALCKEILDELGDARFDVEEISQAIPDEEKGPYQHVFLQECQCMNVLVREISRSLVEVELGFKGELTFSASMEKLVEDIRMNRVPASWMKVSFASCRPLGSWIADVKQRFEHLSEWTKEPNATPKVVNLARLFSPQSFLTAIKEVCSQQHHLELNKLNVLTTVTKKDVASIDAPAREGAFVTGCVLDGARWDVQGGCLAESKPKELFFPMPVIHCKASLETKNEDGSTYICPVYLTVQRGPTFVFNAQLRTKMPPAKWVLGGVAMILDVGGAA</sequence>
<dbReference type="GO" id="GO:0005524">
    <property type="term" value="F:ATP binding"/>
    <property type="evidence" value="ECO:0007669"/>
    <property type="project" value="UniProtKB-KW"/>
</dbReference>
<dbReference type="Gene3D" id="1.20.920.20">
    <property type="match status" value="1"/>
</dbReference>
<evidence type="ECO:0000256" key="10">
    <source>
        <dbReference type="ARBA" id="ARBA00023175"/>
    </source>
</evidence>
<dbReference type="GO" id="GO:0005874">
    <property type="term" value="C:microtubule"/>
    <property type="evidence" value="ECO:0007669"/>
    <property type="project" value="UniProtKB-KW"/>
</dbReference>
<dbReference type="FunFam" id="3.10.490.20:FF:000009">
    <property type="entry name" value="Dynein heavy chain 4"/>
    <property type="match status" value="1"/>
</dbReference>
<dbReference type="PANTHER" id="PTHR22878:SF69">
    <property type="entry name" value="DYNEIN HEAVY CHAIN"/>
    <property type="match status" value="1"/>
</dbReference>
<dbReference type="FunFam" id="1.10.8.1220:FF:000001">
    <property type="entry name" value="Dynein axonemal heavy chain 5"/>
    <property type="match status" value="1"/>
</dbReference>
<evidence type="ECO:0000256" key="3">
    <source>
        <dbReference type="ARBA" id="ARBA00022701"/>
    </source>
</evidence>
<keyword evidence="20" id="KW-1185">Reference proteome</keyword>
<evidence type="ECO:0000259" key="16">
    <source>
        <dbReference type="Pfam" id="PF12781"/>
    </source>
</evidence>
<evidence type="ECO:0000256" key="12">
    <source>
        <dbReference type="ARBA" id="ARBA00023273"/>
    </source>
</evidence>
<dbReference type="Proteomes" id="UP000018201">
    <property type="component" value="Unassembled WGS sequence"/>
</dbReference>
<dbReference type="OrthoDB" id="424310at2759"/>
<evidence type="ECO:0000259" key="17">
    <source>
        <dbReference type="Pfam" id="PF18198"/>
    </source>
</evidence>
<dbReference type="Gene3D" id="3.40.50.300">
    <property type="entry name" value="P-loop containing nucleotide triphosphate hydrolases"/>
    <property type="match status" value="2"/>
</dbReference>
<dbReference type="VEuPathDB" id="ToxoDB:EPH_0000480"/>
<feature type="domain" description="Dynein heavy chain C-terminal" evidence="18">
    <location>
        <begin position="908"/>
        <end position="1206"/>
    </location>
</feature>
<keyword evidence="6" id="KW-0067">ATP-binding</keyword>
<dbReference type="GO" id="GO:0005930">
    <property type="term" value="C:axoneme"/>
    <property type="evidence" value="ECO:0007669"/>
    <property type="project" value="UniProtKB-SubCell"/>
</dbReference>
<protein>
    <submittedName>
        <fullName evidence="19">Uncharacterized protein</fullName>
    </submittedName>
</protein>
<evidence type="ECO:0000256" key="6">
    <source>
        <dbReference type="ARBA" id="ARBA00022840"/>
    </source>
</evidence>
<evidence type="ECO:0000256" key="5">
    <source>
        <dbReference type="ARBA" id="ARBA00022741"/>
    </source>
</evidence>
<dbReference type="Gene3D" id="6.10.140.1060">
    <property type="match status" value="2"/>
</dbReference>
<dbReference type="Gene3D" id="1.20.1270.280">
    <property type="match status" value="1"/>
</dbReference>
<evidence type="ECO:0000256" key="13">
    <source>
        <dbReference type="SAM" id="Coils"/>
    </source>
</evidence>
<feature type="coiled-coil region" evidence="13">
    <location>
        <begin position="363"/>
        <end position="393"/>
    </location>
</feature>
<feature type="domain" description="Dynein heavy chain region D6 P-loop" evidence="14">
    <location>
        <begin position="628"/>
        <end position="738"/>
    </location>
</feature>
<dbReference type="InterPro" id="IPR027417">
    <property type="entry name" value="P-loop_NTPase"/>
</dbReference>
<dbReference type="Gene3D" id="3.10.490.20">
    <property type="match status" value="1"/>
</dbReference>
<dbReference type="GO" id="GO:0051959">
    <property type="term" value="F:dynein light intermediate chain binding"/>
    <property type="evidence" value="ECO:0007669"/>
    <property type="project" value="InterPro"/>
</dbReference>
<evidence type="ECO:0000256" key="8">
    <source>
        <dbReference type="ARBA" id="ARBA00023054"/>
    </source>
</evidence>
<proteinExistence type="predicted"/>
<evidence type="ECO:0000256" key="2">
    <source>
        <dbReference type="ARBA" id="ARBA00022490"/>
    </source>
</evidence>
<keyword evidence="7" id="KW-0243">Dynein</keyword>
<dbReference type="InterPro" id="IPR024743">
    <property type="entry name" value="Dynein_HC_stalk"/>
</dbReference>
<reference evidence="19" key="1">
    <citation type="submission" date="2013-10" db="EMBL/GenBank/DDBJ databases">
        <title>Genomic analysis of the causative agents of coccidiosis in chickens.</title>
        <authorList>
            <person name="Reid A.J."/>
            <person name="Blake D."/>
            <person name="Billington K."/>
            <person name="Browne H."/>
            <person name="Dunn M."/>
            <person name="Hung S."/>
            <person name="Kawahara F."/>
            <person name="Miranda-Saavedra D."/>
            <person name="Mourier T."/>
            <person name="Nagra H."/>
            <person name="Otto T.D."/>
            <person name="Rawlings N."/>
            <person name="Sanchez A."/>
            <person name="Sanders M."/>
            <person name="Subramaniam C."/>
            <person name="Tay Y."/>
            <person name="Dear P."/>
            <person name="Doerig C."/>
            <person name="Gruber A."/>
            <person name="Parkinson J."/>
            <person name="Shirley M."/>
            <person name="Wan K.L."/>
            <person name="Berriman M."/>
            <person name="Tomley F."/>
            <person name="Pain A."/>
        </authorList>
    </citation>
    <scope>NUCLEOTIDE SEQUENCE [LARGE SCALE GENOMIC DNA]</scope>
    <source>
        <strain evidence="19">Houghton</strain>
    </source>
</reference>
<dbReference type="Gene3D" id="1.10.8.1220">
    <property type="match status" value="1"/>
</dbReference>
<keyword evidence="10" id="KW-0505">Motor protein</keyword>
<evidence type="ECO:0000256" key="4">
    <source>
        <dbReference type="ARBA" id="ARBA00022737"/>
    </source>
</evidence>
<dbReference type="InterPro" id="IPR035706">
    <property type="entry name" value="AAA_9"/>
</dbReference>
<keyword evidence="8 13" id="KW-0175">Coiled coil</keyword>
<feature type="domain" description="Dynein heavy chain AAA lid" evidence="17">
    <location>
        <begin position="769"/>
        <end position="901"/>
    </location>
</feature>
<keyword evidence="11" id="KW-0206">Cytoskeleton</keyword>
<feature type="domain" description="Dynein heavy chain coiled coil stalk" evidence="15">
    <location>
        <begin position="9"/>
        <end position="101"/>
    </location>
</feature>
<dbReference type="InterPro" id="IPR041228">
    <property type="entry name" value="Dynein_C"/>
</dbReference>
<dbReference type="Pfam" id="PF18199">
    <property type="entry name" value="Dynein_C"/>
    <property type="match status" value="1"/>
</dbReference>
<dbReference type="GO" id="GO:0030286">
    <property type="term" value="C:dynein complex"/>
    <property type="evidence" value="ECO:0007669"/>
    <property type="project" value="UniProtKB-KW"/>
</dbReference>
<dbReference type="FunFam" id="3.40.50.300:FF:000049">
    <property type="entry name" value="Dynein, axonemal, heavy chain 5"/>
    <property type="match status" value="1"/>
</dbReference>
<name>U6G389_9EIME</name>
<dbReference type="InterPro" id="IPR004273">
    <property type="entry name" value="Dynein_heavy_D6_P-loop"/>
</dbReference>
<feature type="coiled-coil region" evidence="13">
    <location>
        <begin position="11"/>
        <end position="66"/>
    </location>
</feature>
<evidence type="ECO:0000259" key="14">
    <source>
        <dbReference type="Pfam" id="PF03028"/>
    </source>
</evidence>
<evidence type="ECO:0000259" key="18">
    <source>
        <dbReference type="Pfam" id="PF18199"/>
    </source>
</evidence>
<dbReference type="InterPro" id="IPR042219">
    <property type="entry name" value="AAA_lid_11_sf"/>
</dbReference>
<dbReference type="GO" id="GO:0008569">
    <property type="term" value="F:minus-end-directed microtubule motor activity"/>
    <property type="evidence" value="ECO:0007669"/>
    <property type="project" value="InterPro"/>
</dbReference>
<keyword evidence="2" id="KW-0963">Cytoplasm</keyword>
<organism evidence="19 20">
    <name type="scientific">Eimeria praecox</name>
    <dbReference type="NCBI Taxonomy" id="51316"/>
    <lineage>
        <taxon>Eukaryota</taxon>
        <taxon>Sar</taxon>
        <taxon>Alveolata</taxon>
        <taxon>Apicomplexa</taxon>
        <taxon>Conoidasida</taxon>
        <taxon>Coccidia</taxon>
        <taxon>Eucoccidiorida</taxon>
        <taxon>Eimeriorina</taxon>
        <taxon>Eimeriidae</taxon>
        <taxon>Eimeria</taxon>
    </lineage>
</organism>
<gene>
    <name evidence="19" type="ORF">EPH_0000480</name>
</gene>
<dbReference type="Pfam" id="PF12777">
    <property type="entry name" value="MT"/>
    <property type="match status" value="1"/>
</dbReference>
<dbReference type="InterPro" id="IPR041658">
    <property type="entry name" value="AAA_lid_11"/>
</dbReference>
<feature type="domain" description="Dynein heavy chain ATP-binding dynein motor region" evidence="16">
    <location>
        <begin position="130"/>
        <end position="337"/>
    </location>
</feature>
<evidence type="ECO:0000259" key="15">
    <source>
        <dbReference type="Pfam" id="PF12777"/>
    </source>
</evidence>
<evidence type="ECO:0000313" key="20">
    <source>
        <dbReference type="Proteomes" id="UP000018201"/>
    </source>
</evidence>
<dbReference type="GO" id="GO:0007018">
    <property type="term" value="P:microtubule-based movement"/>
    <property type="evidence" value="ECO:0007669"/>
    <property type="project" value="InterPro"/>
</dbReference>
<keyword evidence="3" id="KW-0493">Microtubule</keyword>
<dbReference type="EMBL" id="HG688847">
    <property type="protein sequence ID" value="CDI73763.1"/>
    <property type="molecule type" value="Genomic_DNA"/>
</dbReference>
<keyword evidence="5" id="KW-0547">Nucleotide-binding</keyword>
<dbReference type="Pfam" id="PF12781">
    <property type="entry name" value="AAA_9"/>
    <property type="match status" value="1"/>
</dbReference>
<dbReference type="GO" id="GO:0045505">
    <property type="term" value="F:dynein intermediate chain binding"/>
    <property type="evidence" value="ECO:0007669"/>
    <property type="project" value="InterPro"/>
</dbReference>
<dbReference type="InterPro" id="IPR026983">
    <property type="entry name" value="DHC"/>
</dbReference>
<dbReference type="AlphaFoldDB" id="U6G389"/>